<keyword evidence="3" id="KW-1133">Transmembrane helix</keyword>
<dbReference type="Gene3D" id="3.40.50.2000">
    <property type="entry name" value="Glycogen Phosphorylase B"/>
    <property type="match status" value="2"/>
</dbReference>
<dbReference type="GO" id="GO:0005829">
    <property type="term" value="C:cytosol"/>
    <property type="evidence" value="ECO:0007669"/>
    <property type="project" value="TreeGrafter"/>
</dbReference>
<evidence type="ECO:0000256" key="2">
    <source>
        <dbReference type="ARBA" id="ARBA00022679"/>
    </source>
</evidence>
<keyword evidence="2" id="KW-0808">Transferase</keyword>
<dbReference type="AlphaFoldDB" id="A0AA94HS87"/>
<dbReference type="GO" id="GO:0008713">
    <property type="term" value="F:ADP-heptose-lipopolysaccharide heptosyltransferase activity"/>
    <property type="evidence" value="ECO:0007669"/>
    <property type="project" value="TreeGrafter"/>
</dbReference>
<gene>
    <name evidence="4" type="ORF">SAMN02910291_01103</name>
</gene>
<dbReference type="Proteomes" id="UP000182680">
    <property type="component" value="Unassembled WGS sequence"/>
</dbReference>
<dbReference type="EMBL" id="FPIW01000014">
    <property type="protein sequence ID" value="SFW38967.1"/>
    <property type="molecule type" value="Genomic_DNA"/>
</dbReference>
<keyword evidence="1" id="KW-0328">Glycosyltransferase</keyword>
<comment type="caution">
    <text evidence="4">The sequence shown here is derived from an EMBL/GenBank/DDBJ whole genome shotgun (WGS) entry which is preliminary data.</text>
</comment>
<organism evidence="4 5">
    <name type="scientific">Desulfovibrio desulfuricans</name>
    <dbReference type="NCBI Taxonomy" id="876"/>
    <lineage>
        <taxon>Bacteria</taxon>
        <taxon>Pseudomonadati</taxon>
        <taxon>Thermodesulfobacteriota</taxon>
        <taxon>Desulfovibrionia</taxon>
        <taxon>Desulfovibrionales</taxon>
        <taxon>Desulfovibrionaceae</taxon>
        <taxon>Desulfovibrio</taxon>
    </lineage>
</organism>
<dbReference type="InterPro" id="IPR051199">
    <property type="entry name" value="LPS_LOS_Heptosyltrfase"/>
</dbReference>
<feature type="transmembrane region" description="Helical" evidence="3">
    <location>
        <begin position="45"/>
        <end position="66"/>
    </location>
</feature>
<name>A0AA94HS87_DESDE</name>
<proteinExistence type="predicted"/>
<sequence length="386" mass="41022">MGERGNRLNRFLDRWAGIPLTVCTAGLRAAAGTARLNMPAEPQRVGFLCLGAIGDLLLLSSLITALRRRLPHARFYLLTTSGNAATASLIPGIDESASFSVRKVPAMLDWLRRKKLDMLFDSSQWPRLGAVLSNLSGAPCTVGFDTPGQCRACGYSHRVPHCADRHEVENFLALGKAVYDDLEGEPCLALPVEAPADAVRADHMLTELAGACLPRVYLHMWPSGIHARLKEWPSGHWAALARELAGRGFQVCLTGAQGDAARNAAFLVAHADCPAVSLAGDLSLAGLAWMFSRSAGAVSVNTGTMHLAALAGAPTVGLHGPTNPLRWGPWGRKVQSLLPHSGACAYLNLGFEYPQPPVTCMENLPVSDVLDALARMGVCGPALAAD</sequence>
<protein>
    <submittedName>
        <fullName evidence="4">ADP-heptose:LPS heptosyltransferase</fullName>
    </submittedName>
</protein>
<evidence type="ECO:0000313" key="4">
    <source>
        <dbReference type="EMBL" id="SFW38967.1"/>
    </source>
</evidence>
<dbReference type="GO" id="GO:0009244">
    <property type="term" value="P:lipopolysaccharide core region biosynthetic process"/>
    <property type="evidence" value="ECO:0007669"/>
    <property type="project" value="TreeGrafter"/>
</dbReference>
<evidence type="ECO:0000256" key="3">
    <source>
        <dbReference type="SAM" id="Phobius"/>
    </source>
</evidence>
<dbReference type="Pfam" id="PF01075">
    <property type="entry name" value="Glyco_transf_9"/>
    <property type="match status" value="1"/>
</dbReference>
<dbReference type="RefSeq" id="WP_012625377.1">
    <property type="nucleotide sequence ID" value="NZ_FPIW01000014.1"/>
</dbReference>
<evidence type="ECO:0000256" key="1">
    <source>
        <dbReference type="ARBA" id="ARBA00022676"/>
    </source>
</evidence>
<dbReference type="CDD" id="cd03789">
    <property type="entry name" value="GT9_LPS_heptosyltransferase"/>
    <property type="match status" value="1"/>
</dbReference>
<dbReference type="OMA" id="CSPCINV"/>
<reference evidence="5" key="1">
    <citation type="submission" date="2016-11" db="EMBL/GenBank/DDBJ databases">
        <authorList>
            <person name="Jaros S."/>
            <person name="Januszkiewicz K."/>
            <person name="Wedrychowicz H."/>
        </authorList>
    </citation>
    <scope>NUCLEOTIDE SEQUENCE [LARGE SCALE GENOMIC DNA]</scope>
    <source>
        <strain evidence="5">DSM 7057</strain>
    </source>
</reference>
<keyword evidence="3" id="KW-0472">Membrane</keyword>
<accession>A0AA94HS87</accession>
<keyword evidence="3" id="KW-0812">Transmembrane</keyword>
<dbReference type="InterPro" id="IPR002201">
    <property type="entry name" value="Glyco_trans_9"/>
</dbReference>
<evidence type="ECO:0000313" key="5">
    <source>
        <dbReference type="Proteomes" id="UP000182680"/>
    </source>
</evidence>
<dbReference type="PANTHER" id="PTHR30160">
    <property type="entry name" value="TETRAACYLDISACCHARIDE 4'-KINASE-RELATED"/>
    <property type="match status" value="1"/>
</dbReference>
<dbReference type="SUPFAM" id="SSF53756">
    <property type="entry name" value="UDP-Glycosyltransferase/glycogen phosphorylase"/>
    <property type="match status" value="1"/>
</dbReference>